<evidence type="ECO:0000313" key="2">
    <source>
        <dbReference type="Proteomes" id="UP001139486"/>
    </source>
</evidence>
<evidence type="ECO:0000313" key="1">
    <source>
        <dbReference type="EMBL" id="MCP3735645.1"/>
    </source>
</evidence>
<organism evidence="1 2">
    <name type="scientific">Sphingomonas liriopis</name>
    <dbReference type="NCBI Taxonomy" id="2949094"/>
    <lineage>
        <taxon>Bacteria</taxon>
        <taxon>Pseudomonadati</taxon>
        <taxon>Pseudomonadota</taxon>
        <taxon>Alphaproteobacteria</taxon>
        <taxon>Sphingomonadales</taxon>
        <taxon>Sphingomonadaceae</taxon>
        <taxon>Sphingomonas</taxon>
    </lineage>
</organism>
<name>A0A9X2I0M0_9SPHN</name>
<gene>
    <name evidence="1" type="ORF">M9979_12250</name>
</gene>
<proteinExistence type="predicted"/>
<dbReference type="RefSeq" id="WP_254289645.1">
    <property type="nucleotide sequence ID" value="NZ_JAMLDY010000014.1"/>
</dbReference>
<dbReference type="AlphaFoldDB" id="A0A9X2I0M0"/>
<reference evidence="1" key="1">
    <citation type="submission" date="2022-05" db="EMBL/GenBank/DDBJ databases">
        <title>Sphingomonas sp. strain RP10 Genome sequencing and assembly.</title>
        <authorList>
            <person name="Kim I."/>
        </authorList>
    </citation>
    <scope>NUCLEOTIDE SEQUENCE</scope>
    <source>
        <strain evidence="1">RP10</strain>
    </source>
</reference>
<keyword evidence="2" id="KW-1185">Reference proteome</keyword>
<dbReference type="Proteomes" id="UP001139486">
    <property type="component" value="Unassembled WGS sequence"/>
</dbReference>
<sequence length="178" mass="18729">MSDEREQRAIPAGMVAWHGGDSAPVDWDGGPVYTYDDSAEPGDQYELAPFHFGEGAECWQHNNPYVDIIAYTPAATLPPQAPAADRSGETGEGLAYWQGYDAGERAALATPKPADAGAMRERCARLADILADDAAGRAAKCSSSAGETMAAITHVVVEREARGLAAAIRDLPDAGEPL</sequence>
<accession>A0A9X2I0M0</accession>
<protein>
    <submittedName>
        <fullName evidence="1">Uncharacterized protein</fullName>
    </submittedName>
</protein>
<dbReference type="EMBL" id="JAMLDY010000014">
    <property type="protein sequence ID" value="MCP3735645.1"/>
    <property type="molecule type" value="Genomic_DNA"/>
</dbReference>
<comment type="caution">
    <text evidence="1">The sequence shown here is derived from an EMBL/GenBank/DDBJ whole genome shotgun (WGS) entry which is preliminary data.</text>
</comment>